<accession>A0A9J6C113</accession>
<organism evidence="1 2">
    <name type="scientific">Polypedilum vanderplanki</name>
    <name type="common">Sleeping chironomid midge</name>
    <dbReference type="NCBI Taxonomy" id="319348"/>
    <lineage>
        <taxon>Eukaryota</taxon>
        <taxon>Metazoa</taxon>
        <taxon>Ecdysozoa</taxon>
        <taxon>Arthropoda</taxon>
        <taxon>Hexapoda</taxon>
        <taxon>Insecta</taxon>
        <taxon>Pterygota</taxon>
        <taxon>Neoptera</taxon>
        <taxon>Endopterygota</taxon>
        <taxon>Diptera</taxon>
        <taxon>Nematocera</taxon>
        <taxon>Chironomoidea</taxon>
        <taxon>Chironomidae</taxon>
        <taxon>Chironominae</taxon>
        <taxon>Polypedilum</taxon>
        <taxon>Polypedilum</taxon>
    </lineage>
</organism>
<evidence type="ECO:0000313" key="1">
    <source>
        <dbReference type="EMBL" id="KAG5675174.1"/>
    </source>
</evidence>
<sequence>MDLWPNVIKQFHNFAESIKNLADDKNYLNHLNDSEIENNHSCERIQMFAKIWRIKFQVNLKRDSDDDEEEAEISNNLRMYPTVLLACLRIDSYYKPLAIIPSINLLLKVSKTQANLMKENEDKHEAAKLNIDSLQIVSQHYDENCENLNIKGEVAVDVKDYGCDNLIPFIKNFQIKLSFDINHDKNSNFLTNTIRSC</sequence>
<evidence type="ECO:0000313" key="2">
    <source>
        <dbReference type="Proteomes" id="UP001107558"/>
    </source>
</evidence>
<dbReference type="AlphaFoldDB" id="A0A9J6C113"/>
<gene>
    <name evidence="1" type="ORF">PVAND_005099</name>
</gene>
<name>A0A9J6C113_POLVA</name>
<dbReference type="Proteomes" id="UP001107558">
    <property type="component" value="Chromosome 2"/>
</dbReference>
<proteinExistence type="predicted"/>
<reference evidence="1" key="1">
    <citation type="submission" date="2021-03" db="EMBL/GenBank/DDBJ databases">
        <title>Chromosome level genome of the anhydrobiotic midge Polypedilum vanderplanki.</title>
        <authorList>
            <person name="Yoshida Y."/>
            <person name="Kikawada T."/>
            <person name="Gusev O."/>
        </authorList>
    </citation>
    <scope>NUCLEOTIDE SEQUENCE</scope>
    <source>
        <strain evidence="1">NIAS01</strain>
        <tissue evidence="1">Whole body or cell culture</tissue>
    </source>
</reference>
<comment type="caution">
    <text evidence="1">The sequence shown here is derived from an EMBL/GenBank/DDBJ whole genome shotgun (WGS) entry which is preliminary data.</text>
</comment>
<protein>
    <submittedName>
        <fullName evidence="1">Uncharacterized protein</fullName>
    </submittedName>
</protein>
<dbReference type="OrthoDB" id="445152at2759"/>
<dbReference type="EMBL" id="JADBJN010000002">
    <property type="protein sequence ID" value="KAG5675174.1"/>
    <property type="molecule type" value="Genomic_DNA"/>
</dbReference>
<keyword evidence="2" id="KW-1185">Reference proteome</keyword>